<comment type="caution">
    <text evidence="2">The sequence shown here is derived from an EMBL/GenBank/DDBJ whole genome shotgun (WGS) entry which is preliminary data.</text>
</comment>
<name>A0A939PHK8_9ACTN</name>
<dbReference type="Gene3D" id="6.10.250.2870">
    <property type="match status" value="1"/>
</dbReference>
<protein>
    <recommendedName>
        <fullName evidence="4">Signal transduction histidine kinase subgroup 3 dimerisation and phosphoacceptor domain-containing protein</fullName>
    </recommendedName>
</protein>
<keyword evidence="1" id="KW-1133">Transmembrane helix</keyword>
<dbReference type="AlphaFoldDB" id="A0A939PHK8"/>
<feature type="transmembrane region" description="Helical" evidence="1">
    <location>
        <begin position="72"/>
        <end position="92"/>
    </location>
</feature>
<feature type="transmembrane region" description="Helical" evidence="1">
    <location>
        <begin position="43"/>
        <end position="60"/>
    </location>
</feature>
<evidence type="ECO:0000313" key="3">
    <source>
        <dbReference type="Proteomes" id="UP000669179"/>
    </source>
</evidence>
<evidence type="ECO:0000256" key="1">
    <source>
        <dbReference type="SAM" id="Phobius"/>
    </source>
</evidence>
<feature type="transmembrane region" description="Helical" evidence="1">
    <location>
        <begin position="16"/>
        <end position="37"/>
    </location>
</feature>
<keyword evidence="1" id="KW-0812">Transmembrane</keyword>
<dbReference type="RefSeq" id="WP_208260840.1">
    <property type="nucleotide sequence ID" value="NZ_JAGEOJ010000017.1"/>
</dbReference>
<keyword evidence="1" id="KW-0472">Membrane</keyword>
<feature type="transmembrane region" description="Helical" evidence="1">
    <location>
        <begin position="147"/>
        <end position="169"/>
    </location>
</feature>
<sequence length="337" mass="35992">MDGAAERTRLGRAVRLAPGAALVCSVLLPIVQVALAFGYPGSGLLTGVWSLVATATYLPFHLRHVWHAARGVRPPAGAWTLVAMAAVIIGATPLAGGTWPRAYVALVVSAMLVLPSRLANPLSAVLLIASGLAGRGLGMTWTDVPWLWFTVLCGSTAMLMLVWLAAALARLQSAREALAQQAVAQERRRIDDDVHRTLGAALEAIASRGQATCDRLARGERSGLTADLTRLSEDARETLADARQRVRGYRRPSLRAELETAAALLSAAGVRTRLVLPQGPLPATIDDRPRAALRAIVTRLLRDHASRTCVIMVSVRDGRVRLELRTDDAAETIEVPA</sequence>
<proteinExistence type="predicted"/>
<keyword evidence="3" id="KW-1185">Reference proteome</keyword>
<gene>
    <name evidence="2" type="ORF">J4573_37465</name>
</gene>
<evidence type="ECO:0000313" key="2">
    <source>
        <dbReference type="EMBL" id="MBO2452831.1"/>
    </source>
</evidence>
<accession>A0A939PHK8</accession>
<reference evidence="2" key="1">
    <citation type="submission" date="2021-03" db="EMBL/GenBank/DDBJ databases">
        <authorList>
            <person name="Kanchanasin P."/>
            <person name="Saeng-In P."/>
            <person name="Phongsopitanun W."/>
            <person name="Yuki M."/>
            <person name="Kudo T."/>
            <person name="Ohkuma M."/>
            <person name="Tanasupawat S."/>
        </authorList>
    </citation>
    <scope>NUCLEOTIDE SEQUENCE</scope>
    <source>
        <strain evidence="2">GKU 128</strain>
    </source>
</reference>
<feature type="transmembrane region" description="Helical" evidence="1">
    <location>
        <begin position="122"/>
        <end position="141"/>
    </location>
</feature>
<evidence type="ECO:0008006" key="4">
    <source>
        <dbReference type="Google" id="ProtNLM"/>
    </source>
</evidence>
<organism evidence="2 3">
    <name type="scientific">Actinomadura barringtoniae</name>
    <dbReference type="NCBI Taxonomy" id="1427535"/>
    <lineage>
        <taxon>Bacteria</taxon>
        <taxon>Bacillati</taxon>
        <taxon>Actinomycetota</taxon>
        <taxon>Actinomycetes</taxon>
        <taxon>Streptosporangiales</taxon>
        <taxon>Thermomonosporaceae</taxon>
        <taxon>Actinomadura</taxon>
    </lineage>
</organism>
<dbReference type="Proteomes" id="UP000669179">
    <property type="component" value="Unassembled WGS sequence"/>
</dbReference>
<dbReference type="EMBL" id="JAGEOJ010000017">
    <property type="protein sequence ID" value="MBO2452831.1"/>
    <property type="molecule type" value="Genomic_DNA"/>
</dbReference>